<dbReference type="Proteomes" id="UP000053424">
    <property type="component" value="Unassembled WGS sequence"/>
</dbReference>
<sequence length="139" mass="15747">MSLARQRFPSWSYPQEALPSVSRWPWKLYEALPAGDGWCYFYNILALIGEPFPPTEGDEIYDTSFTAKVYNEIYDRTGTGGLIVEIAMGARAESVDDVKFRQPVIVLGLPDEDPTDEQKRVVAELMESDVIQVYIFSPC</sequence>
<reference evidence="1 2" key="1">
    <citation type="submission" date="2014-04" db="EMBL/GenBank/DDBJ databases">
        <authorList>
            <consortium name="DOE Joint Genome Institute"/>
            <person name="Kuo A."/>
            <person name="Gay G."/>
            <person name="Dore J."/>
            <person name="Kohler A."/>
            <person name="Nagy L.G."/>
            <person name="Floudas D."/>
            <person name="Copeland A."/>
            <person name="Barry K.W."/>
            <person name="Cichocki N."/>
            <person name="Veneault-Fourrey C."/>
            <person name="LaButti K."/>
            <person name="Lindquist E.A."/>
            <person name="Lipzen A."/>
            <person name="Lundell T."/>
            <person name="Morin E."/>
            <person name="Murat C."/>
            <person name="Sun H."/>
            <person name="Tunlid A."/>
            <person name="Henrissat B."/>
            <person name="Grigoriev I.V."/>
            <person name="Hibbett D.S."/>
            <person name="Martin F."/>
            <person name="Nordberg H.P."/>
            <person name="Cantor M.N."/>
            <person name="Hua S.X."/>
        </authorList>
    </citation>
    <scope>NUCLEOTIDE SEQUENCE [LARGE SCALE GENOMIC DNA]</scope>
    <source>
        <strain evidence="2">h7</strain>
    </source>
</reference>
<proteinExistence type="predicted"/>
<evidence type="ECO:0000313" key="2">
    <source>
        <dbReference type="Proteomes" id="UP000053424"/>
    </source>
</evidence>
<dbReference type="EMBL" id="KN831770">
    <property type="protein sequence ID" value="KIM47255.1"/>
    <property type="molecule type" value="Genomic_DNA"/>
</dbReference>
<keyword evidence="2" id="KW-1185">Reference proteome</keyword>
<organism evidence="1 2">
    <name type="scientific">Hebeloma cylindrosporum</name>
    <dbReference type="NCBI Taxonomy" id="76867"/>
    <lineage>
        <taxon>Eukaryota</taxon>
        <taxon>Fungi</taxon>
        <taxon>Dikarya</taxon>
        <taxon>Basidiomycota</taxon>
        <taxon>Agaricomycotina</taxon>
        <taxon>Agaricomycetes</taxon>
        <taxon>Agaricomycetidae</taxon>
        <taxon>Agaricales</taxon>
        <taxon>Agaricineae</taxon>
        <taxon>Hymenogastraceae</taxon>
        <taxon>Hebeloma</taxon>
    </lineage>
</organism>
<dbReference type="OrthoDB" id="3093712at2759"/>
<dbReference type="AlphaFoldDB" id="A0A0C3CEQ1"/>
<evidence type="ECO:0000313" key="1">
    <source>
        <dbReference type="EMBL" id="KIM47255.1"/>
    </source>
</evidence>
<accession>A0A0C3CEQ1</accession>
<protein>
    <submittedName>
        <fullName evidence="1">Uncharacterized protein</fullName>
    </submittedName>
</protein>
<gene>
    <name evidence="1" type="ORF">M413DRAFT_23479</name>
</gene>
<reference evidence="2" key="2">
    <citation type="submission" date="2015-01" db="EMBL/GenBank/DDBJ databases">
        <title>Evolutionary Origins and Diversification of the Mycorrhizal Mutualists.</title>
        <authorList>
            <consortium name="DOE Joint Genome Institute"/>
            <consortium name="Mycorrhizal Genomics Consortium"/>
            <person name="Kohler A."/>
            <person name="Kuo A."/>
            <person name="Nagy L.G."/>
            <person name="Floudas D."/>
            <person name="Copeland A."/>
            <person name="Barry K.W."/>
            <person name="Cichocki N."/>
            <person name="Veneault-Fourrey C."/>
            <person name="LaButti K."/>
            <person name="Lindquist E.A."/>
            <person name="Lipzen A."/>
            <person name="Lundell T."/>
            <person name="Morin E."/>
            <person name="Murat C."/>
            <person name="Riley R."/>
            <person name="Ohm R."/>
            <person name="Sun H."/>
            <person name="Tunlid A."/>
            <person name="Henrissat B."/>
            <person name="Grigoriev I.V."/>
            <person name="Hibbett D.S."/>
            <person name="Martin F."/>
        </authorList>
    </citation>
    <scope>NUCLEOTIDE SEQUENCE [LARGE SCALE GENOMIC DNA]</scope>
    <source>
        <strain evidence="2">h7</strain>
    </source>
</reference>
<dbReference type="HOGENOM" id="CLU_1845339_0_0_1"/>
<name>A0A0C3CEQ1_HEBCY</name>